<evidence type="ECO:0000256" key="2">
    <source>
        <dbReference type="ARBA" id="ARBA00012438"/>
    </source>
</evidence>
<dbReference type="Gene3D" id="2.60.40.2380">
    <property type="match status" value="1"/>
</dbReference>
<dbReference type="GO" id="GO:0000155">
    <property type="term" value="F:phosphorelay sensor kinase activity"/>
    <property type="evidence" value="ECO:0007669"/>
    <property type="project" value="InterPro"/>
</dbReference>
<organism evidence="8">
    <name type="scientific">Roseihalotalea indica</name>
    <dbReference type="NCBI Taxonomy" id="2867963"/>
    <lineage>
        <taxon>Bacteria</taxon>
        <taxon>Pseudomonadati</taxon>
        <taxon>Bacteroidota</taxon>
        <taxon>Cytophagia</taxon>
        <taxon>Cytophagales</taxon>
        <taxon>Catalimonadaceae</taxon>
        <taxon>Roseihalotalea</taxon>
    </lineage>
</organism>
<feature type="transmembrane region" description="Helical" evidence="6">
    <location>
        <begin position="337"/>
        <end position="359"/>
    </location>
</feature>
<dbReference type="PROSITE" id="PS50109">
    <property type="entry name" value="HIS_KIN"/>
    <property type="match status" value="1"/>
</dbReference>
<dbReference type="SMART" id="SM00387">
    <property type="entry name" value="HATPase_c"/>
    <property type="match status" value="1"/>
</dbReference>
<name>A0AA49JGX9_9BACT</name>
<feature type="transmembrane region" description="Helical" evidence="6">
    <location>
        <begin position="308"/>
        <end position="330"/>
    </location>
</feature>
<keyword evidence="4" id="KW-0808">Transferase</keyword>
<feature type="transmembrane region" description="Helical" evidence="6">
    <location>
        <begin position="192"/>
        <end position="210"/>
    </location>
</feature>
<dbReference type="InterPro" id="IPR003594">
    <property type="entry name" value="HATPase_dom"/>
</dbReference>
<dbReference type="PRINTS" id="PR00344">
    <property type="entry name" value="BCTRLSENSOR"/>
</dbReference>
<evidence type="ECO:0000256" key="6">
    <source>
        <dbReference type="SAM" id="Phobius"/>
    </source>
</evidence>
<dbReference type="EC" id="2.7.13.3" evidence="2"/>
<dbReference type="AlphaFoldDB" id="A0AA49JGX9"/>
<dbReference type="InterPro" id="IPR011622">
    <property type="entry name" value="7TMR_DISM_rcpt_extracell_dom2"/>
</dbReference>
<dbReference type="InterPro" id="IPR011623">
    <property type="entry name" value="7TMR_DISM_rcpt_extracell_dom1"/>
</dbReference>
<sequence length="723" mass="82695">MKRERASFINASVSRYWSFPEILTCFTLILIGIVPSNAASFSEIDVVYFQDSTNQLTIKEVSANLFTSRFKKSSALNFGLSLSTCWLKIDVKGRKADAGRLYLEVGYPALDSVVFYASTKGGWVEQKAGDKILAQQKKLNYRKPLFLLPLADTLVHTYYLKVRTEGALLVPLKLYDEVHIVTAITRSEFTEGLFYGAMILMVLYNLFLFFSLKEKAYLYYCLFAICNTFIIATLEGQVAYYNWFFGSYYDKIIVSVFFANLFWGVLFTKSFLKTRYFVPNFHIILNGLTILSGSLFLLAYVVSYHVSIVFVAFICATVPITIWLTTFFTLKKGNTSARLFIIAWTFYLLSVTLVSLRNIGWITDIPYIEEAIQIASSIEVLLFSFALADRINLYRSDKIKAQQRSLRVSLENEQIVRNQNLVLEERIIERTQEISDQNEELLSQQEIIEELNHLLIQYSEGLEEEITRRTNEITKANKRLVQQNSSLEQFASIVSHKLRGPIAQILGLVGILDNTKLTNHNNQCLTHLEEAAERLDTVIRDLNETLVYRNISENESENISIKEVVQNVLNKKEPELLNAHVLVRNQVALDVEVRAIKPYLESALEHLVSNAIKFRSEERCLEITFSFRQQEDQIILSIADNGIGIDLEKYQDKIFGLYQRFHLHQEGKGVGLYLVRTQVEMMEGHIEVSSAVGKGTVFDLYLNASTSTTDQNAIYKKKPSLSE</sequence>
<dbReference type="EMBL" id="CP120682">
    <property type="protein sequence ID" value="WKN38079.1"/>
    <property type="molecule type" value="Genomic_DNA"/>
</dbReference>
<dbReference type="GO" id="GO:0000156">
    <property type="term" value="F:phosphorelay response regulator activity"/>
    <property type="evidence" value="ECO:0007669"/>
    <property type="project" value="TreeGrafter"/>
</dbReference>
<dbReference type="Pfam" id="PF00512">
    <property type="entry name" value="HisKA"/>
    <property type="match status" value="1"/>
</dbReference>
<comment type="catalytic activity">
    <reaction evidence="1">
        <text>ATP + protein L-histidine = ADP + protein N-phospho-L-histidine.</text>
        <dbReference type="EC" id="2.7.13.3"/>
    </reaction>
</comment>
<reference evidence="8" key="2">
    <citation type="journal article" date="2024" name="Antonie Van Leeuwenhoek">
        <title>Roseihalotalea indica gen. nov., sp. nov., a halophilic Bacteroidetes from mesopelagic Southwest Indian Ocean with higher carbohydrate metabolic potential.</title>
        <authorList>
            <person name="Chen B."/>
            <person name="Zhang M."/>
            <person name="Lin D."/>
            <person name="Ye J."/>
            <person name="Tang K."/>
        </authorList>
    </citation>
    <scope>NUCLEOTIDE SEQUENCE</scope>
    <source>
        <strain evidence="8">TK19036</strain>
    </source>
</reference>
<evidence type="ECO:0000259" key="7">
    <source>
        <dbReference type="PROSITE" id="PS50109"/>
    </source>
</evidence>
<proteinExistence type="predicted"/>
<dbReference type="Gene3D" id="1.10.287.130">
    <property type="match status" value="1"/>
</dbReference>
<evidence type="ECO:0000313" key="8">
    <source>
        <dbReference type="EMBL" id="WKN38079.1"/>
    </source>
</evidence>
<keyword evidence="6" id="KW-1133">Transmembrane helix</keyword>
<feature type="transmembrane region" description="Helical" evidence="6">
    <location>
        <begin position="217"/>
        <end position="240"/>
    </location>
</feature>
<reference evidence="8" key="1">
    <citation type="journal article" date="2023" name="Comput. Struct. Biotechnol. J.">
        <title>Discovery of a novel marine Bacteroidetes with a rich repertoire of carbohydrate-active enzymes.</title>
        <authorList>
            <person name="Chen B."/>
            <person name="Liu G."/>
            <person name="Chen Q."/>
            <person name="Wang H."/>
            <person name="Liu L."/>
            <person name="Tang K."/>
        </authorList>
    </citation>
    <scope>NUCLEOTIDE SEQUENCE</scope>
    <source>
        <strain evidence="8">TK19036</strain>
    </source>
</reference>
<dbReference type="GO" id="GO:0007234">
    <property type="term" value="P:osmosensory signaling via phosphorelay pathway"/>
    <property type="evidence" value="ECO:0007669"/>
    <property type="project" value="TreeGrafter"/>
</dbReference>
<dbReference type="PANTHER" id="PTHR42878:SF15">
    <property type="entry name" value="BACTERIOPHYTOCHROME"/>
    <property type="match status" value="1"/>
</dbReference>
<feature type="transmembrane region" description="Helical" evidence="6">
    <location>
        <begin position="284"/>
        <end position="302"/>
    </location>
</feature>
<keyword evidence="6" id="KW-0472">Membrane</keyword>
<dbReference type="GO" id="GO:0030295">
    <property type="term" value="F:protein kinase activator activity"/>
    <property type="evidence" value="ECO:0007669"/>
    <property type="project" value="TreeGrafter"/>
</dbReference>
<evidence type="ECO:0000256" key="3">
    <source>
        <dbReference type="ARBA" id="ARBA00022553"/>
    </source>
</evidence>
<dbReference type="InterPro" id="IPR003661">
    <property type="entry name" value="HisK_dim/P_dom"/>
</dbReference>
<evidence type="ECO:0000256" key="5">
    <source>
        <dbReference type="ARBA" id="ARBA00022777"/>
    </source>
</evidence>
<dbReference type="InterPro" id="IPR036097">
    <property type="entry name" value="HisK_dim/P_sf"/>
</dbReference>
<dbReference type="Gene3D" id="3.30.565.10">
    <property type="entry name" value="Histidine kinase-like ATPase, C-terminal domain"/>
    <property type="match status" value="1"/>
</dbReference>
<dbReference type="SUPFAM" id="SSF47384">
    <property type="entry name" value="Homodimeric domain of signal transducing histidine kinase"/>
    <property type="match status" value="1"/>
</dbReference>
<gene>
    <name evidence="8" type="ORF">K4G66_05085</name>
</gene>
<dbReference type="Pfam" id="PF07695">
    <property type="entry name" value="7TMR-DISM_7TM"/>
    <property type="match status" value="1"/>
</dbReference>
<feature type="domain" description="Histidine kinase" evidence="7">
    <location>
        <begin position="493"/>
        <end position="706"/>
    </location>
</feature>
<protein>
    <recommendedName>
        <fullName evidence="2">histidine kinase</fullName>
        <ecNumber evidence="2">2.7.13.3</ecNumber>
    </recommendedName>
</protein>
<dbReference type="CDD" id="cd00082">
    <property type="entry name" value="HisKA"/>
    <property type="match status" value="1"/>
</dbReference>
<feature type="transmembrane region" description="Helical" evidence="6">
    <location>
        <begin position="371"/>
        <end position="388"/>
    </location>
</feature>
<evidence type="ECO:0000256" key="4">
    <source>
        <dbReference type="ARBA" id="ARBA00022679"/>
    </source>
</evidence>
<feature type="transmembrane region" description="Helical" evidence="6">
    <location>
        <begin position="252"/>
        <end position="272"/>
    </location>
</feature>
<keyword evidence="6" id="KW-0812">Transmembrane</keyword>
<dbReference type="PANTHER" id="PTHR42878">
    <property type="entry name" value="TWO-COMPONENT HISTIDINE KINASE"/>
    <property type="match status" value="1"/>
</dbReference>
<accession>A0AA49JGX9</accession>
<dbReference type="InterPro" id="IPR005467">
    <property type="entry name" value="His_kinase_dom"/>
</dbReference>
<dbReference type="InterPro" id="IPR036890">
    <property type="entry name" value="HATPase_C_sf"/>
</dbReference>
<dbReference type="InterPro" id="IPR004358">
    <property type="entry name" value="Sig_transdc_His_kin-like_C"/>
</dbReference>
<dbReference type="InterPro" id="IPR050351">
    <property type="entry name" value="BphY/WalK/GraS-like"/>
</dbReference>
<dbReference type="Pfam" id="PF02518">
    <property type="entry name" value="HATPase_c"/>
    <property type="match status" value="1"/>
</dbReference>
<keyword evidence="3" id="KW-0597">Phosphoprotein</keyword>
<dbReference type="Pfam" id="PF07696">
    <property type="entry name" value="7TMR-DISMED2"/>
    <property type="match status" value="1"/>
</dbReference>
<evidence type="ECO:0000256" key="1">
    <source>
        <dbReference type="ARBA" id="ARBA00000085"/>
    </source>
</evidence>
<keyword evidence="5 8" id="KW-0418">Kinase</keyword>
<dbReference type="SMART" id="SM00388">
    <property type="entry name" value="HisKA"/>
    <property type="match status" value="1"/>
</dbReference>
<dbReference type="SUPFAM" id="SSF55874">
    <property type="entry name" value="ATPase domain of HSP90 chaperone/DNA topoisomerase II/histidine kinase"/>
    <property type="match status" value="1"/>
</dbReference>